<organism evidence="1">
    <name type="scientific">Spirodela intermedia</name>
    <name type="common">Intermediate duckweed</name>
    <dbReference type="NCBI Taxonomy" id="51605"/>
    <lineage>
        <taxon>Eukaryota</taxon>
        <taxon>Viridiplantae</taxon>
        <taxon>Streptophyta</taxon>
        <taxon>Embryophyta</taxon>
        <taxon>Tracheophyta</taxon>
        <taxon>Spermatophyta</taxon>
        <taxon>Magnoliopsida</taxon>
        <taxon>Liliopsida</taxon>
        <taxon>Araceae</taxon>
        <taxon>Lemnoideae</taxon>
        <taxon>Spirodela</taxon>
    </lineage>
</organism>
<dbReference type="Proteomes" id="UP001189122">
    <property type="component" value="Unassembled WGS sequence"/>
</dbReference>
<gene>
    <name evidence="1" type="ORF">SI7747_06007290</name>
</gene>
<evidence type="ECO:0000313" key="1">
    <source>
        <dbReference type="EMBL" id="CAA2621176.1"/>
    </source>
</evidence>
<dbReference type="EMBL" id="LR743593">
    <property type="protein sequence ID" value="CAA2621176.1"/>
    <property type="molecule type" value="Genomic_DNA"/>
</dbReference>
<dbReference type="EMBL" id="CACRZD030000006">
    <property type="protein sequence ID" value="CAA6660887.1"/>
    <property type="molecule type" value="Genomic_DNA"/>
</dbReference>
<accession>A0A7I8ISD2</accession>
<reference evidence="1 2" key="1">
    <citation type="submission" date="2019-12" db="EMBL/GenBank/DDBJ databases">
        <authorList>
            <person name="Scholz U."/>
            <person name="Mascher M."/>
            <person name="Fiebig A."/>
        </authorList>
    </citation>
    <scope>NUCLEOTIDE SEQUENCE</scope>
</reference>
<sequence length="38" mass="4052">MFSSRLIAAVCQRADEAPVLFCPSLEAVVGEVQDSQAL</sequence>
<proteinExistence type="predicted"/>
<dbReference type="AlphaFoldDB" id="A0A7I8ISD2"/>
<protein>
    <submittedName>
        <fullName evidence="1">Uncharacterized protein</fullName>
    </submittedName>
</protein>
<keyword evidence="2" id="KW-1185">Reference proteome</keyword>
<name>A0A7I8ISD2_SPIIN</name>
<evidence type="ECO:0000313" key="2">
    <source>
        <dbReference type="Proteomes" id="UP001189122"/>
    </source>
</evidence>